<proteinExistence type="inferred from homology"/>
<dbReference type="GO" id="GO:0031625">
    <property type="term" value="F:ubiquitin protein ligase binding"/>
    <property type="evidence" value="ECO:0007669"/>
    <property type="project" value="InterPro"/>
</dbReference>
<keyword evidence="4" id="KW-0812">Transmembrane</keyword>
<keyword evidence="4" id="KW-1133">Transmembrane helix</keyword>
<organism evidence="6 7">
    <name type="scientific">Alternaria tenuissima</name>
    <dbReference type="NCBI Taxonomy" id="119927"/>
    <lineage>
        <taxon>Eukaryota</taxon>
        <taxon>Fungi</taxon>
        <taxon>Dikarya</taxon>
        <taxon>Ascomycota</taxon>
        <taxon>Pezizomycotina</taxon>
        <taxon>Dothideomycetes</taxon>
        <taxon>Pleosporomycetidae</taxon>
        <taxon>Pleosporales</taxon>
        <taxon>Pleosporineae</taxon>
        <taxon>Pleosporaceae</taxon>
        <taxon>Alternaria</taxon>
        <taxon>Alternaria sect. Alternaria</taxon>
        <taxon>Alternaria alternata complex</taxon>
    </lineage>
</organism>
<dbReference type="PANTHER" id="PTHR47685">
    <property type="entry name" value="MAGNESIUM TRANSPORT PROTEIN CORA"/>
    <property type="match status" value="1"/>
</dbReference>
<name>A0AB37WVQ9_9PLEO</name>
<evidence type="ECO:0000256" key="4">
    <source>
        <dbReference type="SAM" id="Phobius"/>
    </source>
</evidence>
<dbReference type="GO" id="GO:0015095">
    <property type="term" value="F:magnesium ion transmembrane transporter activity"/>
    <property type="evidence" value="ECO:0007669"/>
    <property type="project" value="TreeGrafter"/>
</dbReference>
<dbReference type="PROSITE" id="PS50088">
    <property type="entry name" value="ANK_REPEAT"/>
    <property type="match status" value="1"/>
</dbReference>
<feature type="transmembrane region" description="Helical" evidence="4">
    <location>
        <begin position="1031"/>
        <end position="1053"/>
    </location>
</feature>
<dbReference type="InterPro" id="IPR001373">
    <property type="entry name" value="Cullin_N"/>
</dbReference>
<dbReference type="Pfam" id="PF01544">
    <property type="entry name" value="CorA"/>
    <property type="match status" value="1"/>
</dbReference>
<dbReference type="InterPro" id="IPR002110">
    <property type="entry name" value="Ankyrin_rpt"/>
</dbReference>
<dbReference type="Pfam" id="PF12796">
    <property type="entry name" value="Ank_2"/>
    <property type="match status" value="1"/>
</dbReference>
<feature type="region of interest" description="Disordered" evidence="3">
    <location>
        <begin position="237"/>
        <end position="258"/>
    </location>
</feature>
<dbReference type="GO" id="GO:0006511">
    <property type="term" value="P:ubiquitin-dependent protein catabolic process"/>
    <property type="evidence" value="ECO:0007669"/>
    <property type="project" value="InterPro"/>
</dbReference>
<feature type="compositionally biased region" description="Basic and acidic residues" evidence="3">
    <location>
        <begin position="712"/>
        <end position="726"/>
    </location>
</feature>
<dbReference type="InterPro" id="IPR050829">
    <property type="entry name" value="CorA_MIT"/>
</dbReference>
<protein>
    <recommendedName>
        <fullName evidence="5">Cullin N-terminal domain-containing protein</fullName>
    </recommendedName>
</protein>
<dbReference type="SUPFAM" id="SSF74788">
    <property type="entry name" value="Cullin repeat-like"/>
    <property type="match status" value="1"/>
</dbReference>
<dbReference type="InterPro" id="IPR016159">
    <property type="entry name" value="Cullin_repeat-like_dom_sf"/>
</dbReference>
<feature type="compositionally biased region" description="Basic and acidic residues" evidence="3">
    <location>
        <begin position="246"/>
        <end position="255"/>
    </location>
</feature>
<dbReference type="AlphaFoldDB" id="A0AB37WVQ9"/>
<comment type="similarity">
    <text evidence="1">Belongs to the cullin family.</text>
</comment>
<accession>A0AB37WVQ9</accession>
<dbReference type="Gene3D" id="1.20.58.340">
    <property type="entry name" value="Magnesium transport protein CorA, transmembrane region"/>
    <property type="match status" value="1"/>
</dbReference>
<feature type="region of interest" description="Disordered" evidence="3">
    <location>
        <begin position="683"/>
        <end position="726"/>
    </location>
</feature>
<feature type="region of interest" description="Disordered" evidence="3">
    <location>
        <begin position="1"/>
        <end position="43"/>
    </location>
</feature>
<evidence type="ECO:0000313" key="6">
    <source>
        <dbReference type="EMBL" id="RYN37392.1"/>
    </source>
</evidence>
<feature type="domain" description="Cullin N-terminal" evidence="5">
    <location>
        <begin position="64"/>
        <end position="340"/>
    </location>
</feature>
<feature type="repeat" description="ANK" evidence="2">
    <location>
        <begin position="427"/>
        <end position="459"/>
    </location>
</feature>
<keyword evidence="4" id="KW-0472">Membrane</keyword>
<evidence type="ECO:0000256" key="3">
    <source>
        <dbReference type="SAM" id="MobiDB-lite"/>
    </source>
</evidence>
<dbReference type="Gene3D" id="1.20.1310.10">
    <property type="entry name" value="Cullin Repeats"/>
    <property type="match status" value="2"/>
</dbReference>
<dbReference type="Pfam" id="PF00888">
    <property type="entry name" value="Cullin"/>
    <property type="match status" value="1"/>
</dbReference>
<dbReference type="SMART" id="SM00248">
    <property type="entry name" value="ANK"/>
    <property type="match status" value="2"/>
</dbReference>
<reference evidence="6" key="1">
    <citation type="submission" date="2017-10" db="EMBL/GenBank/DDBJ databases">
        <authorList>
            <person name="Armitage A.D."/>
            <person name="Barbara D.J."/>
            <person name="Woodhall J.W."/>
            <person name="Sreenivasaprasad S."/>
            <person name="Lane C.R."/>
            <person name="Clarkson J.P."/>
            <person name="Harrison R.J."/>
        </authorList>
    </citation>
    <scope>NUCLEOTIDE SEQUENCE</scope>
    <source>
        <strain evidence="6">FERA 1164</strain>
    </source>
</reference>
<reference evidence="6" key="2">
    <citation type="journal article" date="2019" name="bioRxiv">
        <title>Genomics, evolutionary history and diagnostics of the Alternaria alternata species group including apple and Asian pear pathotypes.</title>
        <authorList>
            <person name="Armitage A.D."/>
            <person name="Cockerton H.M."/>
            <person name="Sreenivasaprasad S."/>
            <person name="Woodhall J.W."/>
            <person name="Lane C.R."/>
            <person name="Harrison R.J."/>
            <person name="Clarkson J.P."/>
        </authorList>
    </citation>
    <scope>NUCLEOTIDE SEQUENCE</scope>
    <source>
        <strain evidence="6">FERA 1164</strain>
    </source>
</reference>
<dbReference type="InterPro" id="IPR002523">
    <property type="entry name" value="MgTranspt_CorA/ZnTranspt_ZntB"/>
</dbReference>
<dbReference type="PANTHER" id="PTHR47685:SF1">
    <property type="entry name" value="MAGNESIUM TRANSPORT PROTEIN CORA"/>
    <property type="match status" value="1"/>
</dbReference>
<evidence type="ECO:0000256" key="2">
    <source>
        <dbReference type="PROSITE-ProRule" id="PRU00023"/>
    </source>
</evidence>
<feature type="compositionally biased region" description="Basic and acidic residues" evidence="3">
    <location>
        <begin position="24"/>
        <end position="35"/>
    </location>
</feature>
<dbReference type="GO" id="GO:0015087">
    <property type="term" value="F:cobalt ion transmembrane transporter activity"/>
    <property type="evidence" value="ECO:0007669"/>
    <property type="project" value="TreeGrafter"/>
</dbReference>
<feature type="compositionally biased region" description="Acidic residues" evidence="3">
    <location>
        <begin position="8"/>
        <end position="22"/>
    </location>
</feature>
<dbReference type="Proteomes" id="UP000292340">
    <property type="component" value="Unassembled WGS sequence"/>
</dbReference>
<dbReference type="GO" id="GO:0015099">
    <property type="term" value="F:nickel cation transmembrane transporter activity"/>
    <property type="evidence" value="ECO:0007669"/>
    <property type="project" value="TreeGrafter"/>
</dbReference>
<keyword evidence="2" id="KW-0040">ANK repeat</keyword>
<dbReference type="PROSITE" id="PS50297">
    <property type="entry name" value="ANK_REP_REGION"/>
    <property type="match status" value="1"/>
</dbReference>
<comment type="caution">
    <text evidence="6">The sequence shown here is derived from an EMBL/GenBank/DDBJ whole genome shotgun (WGS) entry which is preliminary data.</text>
</comment>
<dbReference type="EMBL" id="PDXB01000002">
    <property type="protein sequence ID" value="RYN37392.1"/>
    <property type="molecule type" value="Genomic_DNA"/>
</dbReference>
<dbReference type="InterPro" id="IPR036770">
    <property type="entry name" value="Ankyrin_rpt-contain_sf"/>
</dbReference>
<evidence type="ECO:0000313" key="7">
    <source>
        <dbReference type="Proteomes" id="UP000292340"/>
    </source>
</evidence>
<dbReference type="SUPFAM" id="SSF48403">
    <property type="entry name" value="Ankyrin repeat"/>
    <property type="match status" value="1"/>
</dbReference>
<evidence type="ECO:0000259" key="5">
    <source>
        <dbReference type="Pfam" id="PF00888"/>
    </source>
</evidence>
<gene>
    <name evidence="6" type="ORF">AA0115_g1303</name>
</gene>
<sequence length="1076" mass="124358">MYRSSTVEEGEEFGPVEEDLTEEQSTKEEPAKEEPAGYECSSYEEEIGFNLSSGRRPKDLPKTWRDIEPVLSQLFEKGSRPTLQMNMDARNAVYDFCIRGTELQQWPTAHPNGQYMLGRELYDNLDEYVKLHLQQVARRIAREEDENLVQRYDEEWKLFRTAAHVIQRTFDYISRHFINYRQHDQPPRDYESYNMYPVHSLLILRWEKMLSADLKDRLVKLLLGLIKAQRDHTKIIQVSGQGSASRENERSKRMDFSTSDSRSSLIKSIIESFAFIDRHTPDSPNNFYKEFFGNKFLAVTREYYISEQASMSGDGSKLDMSGYAHWVLNQLSVEKSFIPNGSHNQDDVTQSDKKSTTDEIVLRPLLLELHDTFYTSELGDYYHNLNVQKQAIGAEDKLLVMAGLKPHDDMVELLVGSREGLRRSDRHGQTALHYAVLAGNISLIKALLILDAPTLAQDEDGQTAGHLAVMTSNLTALNYFFARPACFTVLNGQGNMISTLIKSRIYKAPDDDWTKALSVAVQLEKAAWLFDKPLELAETNHDFQPTIVNFESGIFASQRPVSLCEILNNDAYYQKEMESGQQKRWLHFPANNMRWVELLMLRYASHQTTLSRDDILGEPIWRERLHTGIRDFAHARYMKPLCEQIHTSEDMSETSYVLMMPYIHWEFAETFNSMTNYAKQLATSSRRDCGPDSPKPYQTLMKLNMSPQNRTPQEHSPDTRDGNGRRFTDQLHIRRSLDQYHYHALSDTGNRDNDQLVSRMFDKDRDDQLKGPRVLMVVDQLWLWVLKDNTIFTSFTRRWSKGDFNDYANDTTDVFENITLDRSLMKTSHDLAGKIIYKCLTSCLDSGTNTLPNLKFLEFYSTEVDRLADEEANRLKRFRCAVEVSSAKLPRVRNDAYEDPEIQSQVVTPEKSQADIQPAEGDELDLAGDILLLEQIKDIKDELHIMKILIQDQTSVIDQFCELVSTVDYAKKAKRTVRDYRVEVDSIITRVNHTYKMLSDLLDLKQKYANVQEARSSREQAEATAQQGKTIMVFTIVTIVFLPLSFMATFFAMQVKEFENLSLNFVSKIMCKYPRH</sequence>
<evidence type="ECO:0000256" key="1">
    <source>
        <dbReference type="ARBA" id="ARBA00006019"/>
    </source>
</evidence>
<dbReference type="Gene3D" id="1.25.40.20">
    <property type="entry name" value="Ankyrin repeat-containing domain"/>
    <property type="match status" value="1"/>
</dbReference>
<dbReference type="GO" id="GO:0016020">
    <property type="term" value="C:membrane"/>
    <property type="evidence" value="ECO:0007669"/>
    <property type="project" value="InterPro"/>
</dbReference>